<keyword evidence="3" id="KW-1185">Reference proteome</keyword>
<dbReference type="InterPro" id="IPR019861">
    <property type="entry name" value="PorP/SprF_Bacteroidetes"/>
</dbReference>
<accession>A0A4U0H321</accession>
<dbReference type="NCBIfam" id="TIGR03519">
    <property type="entry name" value="T9SS_PorP_fam"/>
    <property type="match status" value="1"/>
</dbReference>
<feature type="chain" id="PRO_5020512786" evidence="1">
    <location>
        <begin position="24"/>
        <end position="337"/>
    </location>
</feature>
<dbReference type="OrthoDB" id="1493187at2"/>
<feature type="signal peptide" evidence="1">
    <location>
        <begin position="1"/>
        <end position="23"/>
    </location>
</feature>
<keyword evidence="1" id="KW-0732">Signal</keyword>
<evidence type="ECO:0000313" key="3">
    <source>
        <dbReference type="Proteomes" id="UP000309872"/>
    </source>
</evidence>
<comment type="caution">
    <text evidence="2">The sequence shown here is derived from an EMBL/GenBank/DDBJ whole genome shotgun (WGS) entry which is preliminary data.</text>
</comment>
<protein>
    <submittedName>
        <fullName evidence="2">Type IX secretion system membrane protein PorP/SprF</fullName>
    </submittedName>
</protein>
<dbReference type="EMBL" id="SUKA01000004">
    <property type="protein sequence ID" value="TJY64602.1"/>
    <property type="molecule type" value="Genomic_DNA"/>
</dbReference>
<evidence type="ECO:0000256" key="1">
    <source>
        <dbReference type="SAM" id="SignalP"/>
    </source>
</evidence>
<dbReference type="AlphaFoldDB" id="A0A4U0H321"/>
<dbReference type="RefSeq" id="WP_136821662.1">
    <property type="nucleotide sequence ID" value="NZ_BMJX01000004.1"/>
</dbReference>
<name>A0A4U0H321_9SPHI</name>
<gene>
    <name evidence="2" type="ORF">FAZ19_15545</name>
</gene>
<proteinExistence type="predicted"/>
<dbReference type="Proteomes" id="UP000309872">
    <property type="component" value="Unassembled WGS sequence"/>
</dbReference>
<evidence type="ECO:0000313" key="2">
    <source>
        <dbReference type="EMBL" id="TJY64602.1"/>
    </source>
</evidence>
<reference evidence="2 3" key="1">
    <citation type="submission" date="2019-04" db="EMBL/GenBank/DDBJ databases">
        <title>Sphingobacterium olei sp. nov., isolated from oil-contaminated soil.</title>
        <authorList>
            <person name="Liu B."/>
        </authorList>
    </citation>
    <scope>NUCLEOTIDE SEQUENCE [LARGE SCALE GENOMIC DNA]</scope>
    <source>
        <strain evidence="2 3">Y3L14</strain>
    </source>
</reference>
<sequence>MKRLKLRYMVLIGITLLAKQGYAQQNIQMTQYIFNSISVNPAYAGYKEEWFGQLGLRSQWTGWEGAPKTGMLSIDGVLDPEDRRHGVGLVVTGDQLGAQAATSIYANYALRLQLDRADEHRLSLGVAGGLTQYSLDGNKLDPVDRMDQVLPDGKISTWKPDIRLGAYYSNPRWYAGVSVQDLFAGTDSDDDFQFNQNSLESLSRNIHGYLIAGALFELDRGLLLRPSILIKDDFRGPTSLDLNAMFIFNDKFWIGGGYRTRARLFDRDYSDYSVNKLSSLNSLSGIAQFYVSPTLRIGYSYDHMLGRMSGLQQGTHEVTLGVTFGRVVRQILSPRYF</sequence>
<dbReference type="Pfam" id="PF11751">
    <property type="entry name" value="PorP_SprF"/>
    <property type="match status" value="1"/>
</dbReference>
<organism evidence="2 3">
    <name type="scientific">Sphingobacterium alkalisoli</name>
    <dbReference type="NCBI Taxonomy" id="1874115"/>
    <lineage>
        <taxon>Bacteria</taxon>
        <taxon>Pseudomonadati</taxon>
        <taxon>Bacteroidota</taxon>
        <taxon>Sphingobacteriia</taxon>
        <taxon>Sphingobacteriales</taxon>
        <taxon>Sphingobacteriaceae</taxon>
        <taxon>Sphingobacterium</taxon>
    </lineage>
</organism>